<name>A0A9D2NG84_9FIRM</name>
<evidence type="ECO:0000313" key="3">
    <source>
        <dbReference type="Proteomes" id="UP000823891"/>
    </source>
</evidence>
<dbReference type="SUPFAM" id="SSF52266">
    <property type="entry name" value="SGNH hydrolase"/>
    <property type="match status" value="1"/>
</dbReference>
<gene>
    <name evidence="2" type="ORF">H9761_13040</name>
</gene>
<accession>A0A9D2NG84</accession>
<dbReference type="Pfam" id="PF13472">
    <property type="entry name" value="Lipase_GDSL_2"/>
    <property type="match status" value="1"/>
</dbReference>
<reference evidence="2" key="1">
    <citation type="journal article" date="2021" name="PeerJ">
        <title>Extensive microbial diversity within the chicken gut microbiome revealed by metagenomics and culture.</title>
        <authorList>
            <person name="Gilroy R."/>
            <person name="Ravi A."/>
            <person name="Getino M."/>
            <person name="Pursley I."/>
            <person name="Horton D.L."/>
            <person name="Alikhan N.F."/>
            <person name="Baker D."/>
            <person name="Gharbi K."/>
            <person name="Hall N."/>
            <person name="Watson M."/>
            <person name="Adriaenssens E.M."/>
            <person name="Foster-Nyarko E."/>
            <person name="Jarju S."/>
            <person name="Secka A."/>
            <person name="Antonio M."/>
            <person name="Oren A."/>
            <person name="Chaudhuri R.R."/>
            <person name="La Ragione R."/>
            <person name="Hildebrand F."/>
            <person name="Pallen M.J."/>
        </authorList>
    </citation>
    <scope>NUCLEOTIDE SEQUENCE</scope>
    <source>
        <strain evidence="2">USAMLcec2-132</strain>
    </source>
</reference>
<dbReference type="CDD" id="cd01834">
    <property type="entry name" value="SGNH_hydrolase_like_2"/>
    <property type="match status" value="1"/>
</dbReference>
<dbReference type="EMBL" id="DWWS01000045">
    <property type="protein sequence ID" value="HJC24618.1"/>
    <property type="molecule type" value="Genomic_DNA"/>
</dbReference>
<dbReference type="InterPro" id="IPR013830">
    <property type="entry name" value="SGNH_hydro"/>
</dbReference>
<proteinExistence type="predicted"/>
<organism evidence="2 3">
    <name type="scientific">Candidatus Eisenbergiella merdavium</name>
    <dbReference type="NCBI Taxonomy" id="2838551"/>
    <lineage>
        <taxon>Bacteria</taxon>
        <taxon>Bacillati</taxon>
        <taxon>Bacillota</taxon>
        <taxon>Clostridia</taxon>
        <taxon>Lachnospirales</taxon>
        <taxon>Lachnospiraceae</taxon>
        <taxon>Eisenbergiella</taxon>
    </lineage>
</organism>
<protein>
    <submittedName>
        <fullName evidence="2">SGNH/GDSL hydrolase family protein</fullName>
    </submittedName>
</protein>
<evidence type="ECO:0000259" key="1">
    <source>
        <dbReference type="Pfam" id="PF13472"/>
    </source>
</evidence>
<dbReference type="GO" id="GO:0004622">
    <property type="term" value="F:phosphatidylcholine lysophospholipase activity"/>
    <property type="evidence" value="ECO:0007669"/>
    <property type="project" value="TreeGrafter"/>
</dbReference>
<dbReference type="AlphaFoldDB" id="A0A9D2NG84"/>
<dbReference type="Gene3D" id="3.40.50.1110">
    <property type="entry name" value="SGNH hydrolase"/>
    <property type="match status" value="1"/>
</dbReference>
<reference evidence="2" key="2">
    <citation type="submission" date="2021-04" db="EMBL/GenBank/DDBJ databases">
        <authorList>
            <person name="Gilroy R."/>
        </authorList>
    </citation>
    <scope>NUCLEOTIDE SEQUENCE</scope>
    <source>
        <strain evidence="2">USAMLcec2-132</strain>
    </source>
</reference>
<keyword evidence="2" id="KW-0378">Hydrolase</keyword>
<dbReference type="InterPro" id="IPR036514">
    <property type="entry name" value="SGNH_hydro_sf"/>
</dbReference>
<comment type="caution">
    <text evidence="2">The sequence shown here is derived from an EMBL/GenBank/DDBJ whole genome shotgun (WGS) entry which is preliminary data.</text>
</comment>
<dbReference type="Proteomes" id="UP000823891">
    <property type="component" value="Unassembled WGS sequence"/>
</dbReference>
<dbReference type="InterPro" id="IPR051532">
    <property type="entry name" value="Ester_Hydrolysis_Enzymes"/>
</dbReference>
<feature type="domain" description="SGNH hydrolase-type esterase" evidence="1">
    <location>
        <begin position="15"/>
        <end position="199"/>
    </location>
</feature>
<dbReference type="PANTHER" id="PTHR30383">
    <property type="entry name" value="THIOESTERASE 1/PROTEASE 1/LYSOPHOSPHOLIPASE L1"/>
    <property type="match status" value="1"/>
</dbReference>
<evidence type="ECO:0000313" key="2">
    <source>
        <dbReference type="EMBL" id="HJC24618.1"/>
    </source>
</evidence>
<dbReference type="PANTHER" id="PTHR30383:SF5">
    <property type="entry name" value="SGNH HYDROLASE-TYPE ESTERASE DOMAIN-CONTAINING PROTEIN"/>
    <property type="match status" value="1"/>
</dbReference>
<sequence>MIHNIFTGKRVLFQGDSITDCGRIRETDDLGAGYPEKVARMYRCLYPGSGTQFINRGVSGNRSCDLLNRYEEDFLAVKPDFISVLIGINDTWRGYDSADPTSAEQYESNCRTLLERLRRDLPQAKLMIIEPFLIPTDPEKECWHTDLDPKIQAARRLAREYADYFLPMDGLFQSWIVGGASPAELSEDGVHPTEAGHAVIAQAYLRLLGLR</sequence>